<name>A0AB73QDY5_YERKR</name>
<keyword evidence="3" id="KW-1185">Reference proteome</keyword>
<protein>
    <submittedName>
        <fullName evidence="2">Uncharacterized protein</fullName>
    </submittedName>
</protein>
<dbReference type="AlphaFoldDB" id="A0AB73QDY5"/>
<evidence type="ECO:0000256" key="1">
    <source>
        <dbReference type="SAM" id="Phobius"/>
    </source>
</evidence>
<dbReference type="RefSeq" id="WP_087794930.1">
    <property type="nucleotide sequence ID" value="NZ_CAWNET010000054.1"/>
</dbReference>
<accession>A0AB73QDY5</accession>
<keyword evidence="1" id="KW-1133">Transmembrane helix</keyword>
<keyword evidence="1" id="KW-0472">Membrane</keyword>
<sequence length="160" mass="18030">MFNKKIINKTTMFVITSFCIGFASYPMVSLLQEKMKEKPLVLSGSSASFFSEYIVPISQTGGDIPGDYKPFYGYDNGEKILISVKNTIISQSEFHIDARDKNTFALTQKRLVDAYCNSKPMTFFHQAKEDGKYIQIEYYDKTGDDLLFGTGVSPDSCTET</sequence>
<gene>
    <name evidence="2" type="ORF">CBW52_05070</name>
</gene>
<comment type="caution">
    <text evidence="2">The sequence shown here is derived from an EMBL/GenBank/DDBJ whole genome shotgun (WGS) entry which is preliminary data.</text>
</comment>
<feature type="transmembrane region" description="Helical" evidence="1">
    <location>
        <begin position="12"/>
        <end position="31"/>
    </location>
</feature>
<dbReference type="Proteomes" id="UP000195840">
    <property type="component" value="Unassembled WGS sequence"/>
</dbReference>
<keyword evidence="1" id="KW-0812">Transmembrane</keyword>
<dbReference type="EMBL" id="NHOG01000007">
    <property type="protein sequence ID" value="OVZ82184.1"/>
    <property type="molecule type" value="Genomic_DNA"/>
</dbReference>
<proteinExistence type="predicted"/>
<reference evidence="2 3" key="1">
    <citation type="submission" date="2017-05" db="EMBL/GenBank/DDBJ databases">
        <title>Whole genome sequencing of Yersinia kristensenii.</title>
        <authorList>
            <person name="Campioni F."/>
        </authorList>
    </citation>
    <scope>NUCLEOTIDE SEQUENCE [LARGE SCALE GENOMIC DNA]</scope>
    <source>
        <strain evidence="2 3">CFSAN060538</strain>
    </source>
</reference>
<evidence type="ECO:0000313" key="2">
    <source>
        <dbReference type="EMBL" id="OVZ82184.1"/>
    </source>
</evidence>
<organism evidence="2 3">
    <name type="scientific">Yersinia kristensenii</name>
    <dbReference type="NCBI Taxonomy" id="28152"/>
    <lineage>
        <taxon>Bacteria</taxon>
        <taxon>Pseudomonadati</taxon>
        <taxon>Pseudomonadota</taxon>
        <taxon>Gammaproteobacteria</taxon>
        <taxon>Enterobacterales</taxon>
        <taxon>Yersiniaceae</taxon>
        <taxon>Yersinia</taxon>
    </lineage>
</organism>
<evidence type="ECO:0000313" key="3">
    <source>
        <dbReference type="Proteomes" id="UP000195840"/>
    </source>
</evidence>